<dbReference type="InterPro" id="IPR023562">
    <property type="entry name" value="ClpP/TepA"/>
</dbReference>
<reference evidence="5" key="1">
    <citation type="submission" date="2021-01" db="EMBL/GenBank/DDBJ databases">
        <title>Paracoccus amoyensis sp. nov., isolated from the surface seawater along the coast of Xiamen Island, China.</title>
        <authorList>
            <person name="Lyu L."/>
        </authorList>
    </citation>
    <scope>NUCLEOTIDE SEQUENCE</scope>
    <source>
        <strain evidence="5">MJ17</strain>
    </source>
</reference>
<evidence type="ECO:0000256" key="4">
    <source>
        <dbReference type="SAM" id="MobiDB-lite"/>
    </source>
</evidence>
<dbReference type="AlphaFoldDB" id="A0A934SEY6"/>
<evidence type="ECO:0000313" key="6">
    <source>
        <dbReference type="Proteomes" id="UP000640485"/>
    </source>
</evidence>
<comment type="caution">
    <text evidence="5">The sequence shown here is derived from an EMBL/GenBank/DDBJ whole genome shotgun (WGS) entry which is preliminary data.</text>
</comment>
<sequence>MNELLLYGSVGSSFWDEEYFTAQSVRENLADLAGPLTVRINSGGGIATEGQAIYSALRGYDGPVTVIVEGIAASAASLIAMAGDSISMTAGALMMIHDPAQMFTDGRGTPEDHRKVADMLDLIANNYAGIYAKRAGIPLEEARKVMKDETYFDAAGAVEAGFATDVDDDADGQEPAAFDYRIYKNAPAKLRAVAGTLARPRAQSSVLAMMAGKISSSGKKGKTMPKSKVTARTAAEEDENITANEEAETTMAEDDDQDTEADQDDDATAEGDDDEPAAAEEDEPEAEEDDEPTARSARIIAVVNMCAHHGAPERAADFVNRGLSTKQAYAELTGKGGKKVKINGRGPSARIVRDERETRRQGLEGAIVARLSRATDVRGPAREYMPMTLAEMAMAGMGRRDRVSRGAGEQRAIEMAFSSHTTSDFPAVFENALNKRLATAYAAANPVYRAIAERIDFTDFRPHPIAQVGDWPTLLPVEESGEIKYGTVSDKKESVALIPYARAFRISRTMMINDDLSAIDRIINTRGRAVAAFEDATFFAMMLSGANADGPTLIETTRQVFHTTDGTKAATATAVTPAGVSAGYAAMRKRKGVSGESFLAVEPKILLTGPDKEFEAMQLLAPIQAAQASNVNPYVGRLSPATTPYIAGNAWYLFADPAEVPVFMYGYLQGEEGPRLRTDEPFGQQGVAYSVELDFGCGATDFRGGYKNAGA</sequence>
<gene>
    <name evidence="5" type="ORF">JJJ17_09350</name>
</gene>
<dbReference type="Gene3D" id="3.90.226.10">
    <property type="entry name" value="2-enoyl-CoA Hydratase, Chain A, domain 1"/>
    <property type="match status" value="1"/>
</dbReference>
<dbReference type="PANTHER" id="PTHR10381:SF70">
    <property type="entry name" value="ATP-DEPENDENT CLP PROTEASE PROTEOLYTIC SUBUNIT"/>
    <property type="match status" value="1"/>
</dbReference>
<accession>A0A934SEY6</accession>
<dbReference type="EMBL" id="JAEPRQ010000002">
    <property type="protein sequence ID" value="MBK4216130.1"/>
    <property type="molecule type" value="Genomic_DNA"/>
</dbReference>
<dbReference type="Proteomes" id="UP000640485">
    <property type="component" value="Unassembled WGS sequence"/>
</dbReference>
<dbReference type="Pfam" id="PF00574">
    <property type="entry name" value="CLP_protease"/>
    <property type="match status" value="1"/>
</dbReference>
<keyword evidence="1 5" id="KW-0645">Protease</keyword>
<keyword evidence="2" id="KW-0378">Hydrolase</keyword>
<evidence type="ECO:0000313" key="5">
    <source>
        <dbReference type="EMBL" id="MBK4216130.1"/>
    </source>
</evidence>
<dbReference type="PANTHER" id="PTHR10381">
    <property type="entry name" value="ATP-DEPENDENT CLP PROTEASE PROTEOLYTIC SUBUNIT"/>
    <property type="match status" value="1"/>
</dbReference>
<dbReference type="GO" id="GO:0006515">
    <property type="term" value="P:protein quality control for misfolded or incompletely synthesized proteins"/>
    <property type="evidence" value="ECO:0007669"/>
    <property type="project" value="TreeGrafter"/>
</dbReference>
<proteinExistence type="predicted"/>
<dbReference type="SUPFAM" id="SSF52096">
    <property type="entry name" value="ClpP/crotonase"/>
    <property type="match status" value="1"/>
</dbReference>
<evidence type="ECO:0000256" key="1">
    <source>
        <dbReference type="ARBA" id="ARBA00022670"/>
    </source>
</evidence>
<dbReference type="RefSeq" id="WP_200685702.1">
    <property type="nucleotide sequence ID" value="NZ_JAEPRQ010000002.1"/>
</dbReference>
<dbReference type="GO" id="GO:0051117">
    <property type="term" value="F:ATPase binding"/>
    <property type="evidence" value="ECO:0007669"/>
    <property type="project" value="TreeGrafter"/>
</dbReference>
<keyword evidence="3" id="KW-0720">Serine protease</keyword>
<dbReference type="Pfam" id="PF25209">
    <property type="entry name" value="Phage_capsid_4"/>
    <property type="match status" value="1"/>
</dbReference>
<evidence type="ECO:0000256" key="3">
    <source>
        <dbReference type="ARBA" id="ARBA00022825"/>
    </source>
</evidence>
<protein>
    <submittedName>
        <fullName evidence="5">Clp protease ClpP</fullName>
    </submittedName>
</protein>
<dbReference type="InterPro" id="IPR029045">
    <property type="entry name" value="ClpP/crotonase-like_dom_sf"/>
</dbReference>
<dbReference type="GO" id="GO:0004252">
    <property type="term" value="F:serine-type endopeptidase activity"/>
    <property type="evidence" value="ECO:0007669"/>
    <property type="project" value="TreeGrafter"/>
</dbReference>
<dbReference type="GO" id="GO:0009368">
    <property type="term" value="C:endopeptidase Clp complex"/>
    <property type="evidence" value="ECO:0007669"/>
    <property type="project" value="TreeGrafter"/>
</dbReference>
<dbReference type="CDD" id="cd07016">
    <property type="entry name" value="S14_ClpP_1"/>
    <property type="match status" value="1"/>
</dbReference>
<feature type="region of interest" description="Disordered" evidence="4">
    <location>
        <begin position="213"/>
        <end position="294"/>
    </location>
</feature>
<feature type="compositionally biased region" description="Acidic residues" evidence="4">
    <location>
        <begin position="236"/>
        <end position="291"/>
    </location>
</feature>
<keyword evidence="6" id="KW-1185">Reference proteome</keyword>
<dbReference type="NCBIfam" id="NF045542">
    <property type="entry name" value="Clp_rel_HeadMat"/>
    <property type="match status" value="1"/>
</dbReference>
<organism evidence="5 6">
    <name type="scientific">Paracoccus caeni</name>
    <dbReference type="NCBI Taxonomy" id="657651"/>
    <lineage>
        <taxon>Bacteria</taxon>
        <taxon>Pseudomonadati</taxon>
        <taxon>Pseudomonadota</taxon>
        <taxon>Alphaproteobacteria</taxon>
        <taxon>Rhodobacterales</taxon>
        <taxon>Paracoccaceae</taxon>
        <taxon>Paracoccus</taxon>
    </lineage>
</organism>
<dbReference type="GO" id="GO:0004176">
    <property type="term" value="F:ATP-dependent peptidase activity"/>
    <property type="evidence" value="ECO:0007669"/>
    <property type="project" value="TreeGrafter"/>
</dbReference>
<name>A0A934SEY6_9RHOB</name>
<evidence type="ECO:0000256" key="2">
    <source>
        <dbReference type="ARBA" id="ARBA00022801"/>
    </source>
</evidence>